<dbReference type="EMBL" id="CP126652">
    <property type="protein sequence ID" value="WJZ87760.1"/>
    <property type="molecule type" value="Genomic_DNA"/>
</dbReference>
<organism evidence="2 3">
    <name type="scientific">Vitis vinifera</name>
    <name type="common">Grape</name>
    <dbReference type="NCBI Taxonomy" id="29760"/>
    <lineage>
        <taxon>Eukaryota</taxon>
        <taxon>Viridiplantae</taxon>
        <taxon>Streptophyta</taxon>
        <taxon>Embryophyta</taxon>
        <taxon>Tracheophyta</taxon>
        <taxon>Spermatophyta</taxon>
        <taxon>Magnoliopsida</taxon>
        <taxon>eudicotyledons</taxon>
        <taxon>Gunneridae</taxon>
        <taxon>Pentapetalae</taxon>
        <taxon>rosids</taxon>
        <taxon>Vitales</taxon>
        <taxon>Vitaceae</taxon>
        <taxon>Viteae</taxon>
        <taxon>Vitis</taxon>
    </lineage>
</organism>
<feature type="region of interest" description="Disordered" evidence="1">
    <location>
        <begin position="52"/>
        <end position="78"/>
    </location>
</feature>
<feature type="compositionally biased region" description="Low complexity" evidence="1">
    <location>
        <begin position="52"/>
        <end position="72"/>
    </location>
</feature>
<name>A0ABY9BY91_VITVI</name>
<reference evidence="2 3" key="1">
    <citation type="journal article" date="2023" name="Hortic Res">
        <title>The complete reference genome for grapevine (Vitis vinifera L.) genetics and breeding.</title>
        <authorList>
            <person name="Shi X."/>
            <person name="Cao S."/>
            <person name="Wang X."/>
            <person name="Huang S."/>
            <person name="Wang Y."/>
            <person name="Liu Z."/>
            <person name="Liu W."/>
            <person name="Leng X."/>
            <person name="Peng Y."/>
            <person name="Wang N."/>
            <person name="Wang Y."/>
            <person name="Ma Z."/>
            <person name="Xu X."/>
            <person name="Zhang F."/>
            <person name="Xue H."/>
            <person name="Zhong H."/>
            <person name="Wang Y."/>
            <person name="Zhang K."/>
            <person name="Velt A."/>
            <person name="Avia K."/>
            <person name="Holtgrawe D."/>
            <person name="Grimplet J."/>
            <person name="Matus J.T."/>
            <person name="Ware D."/>
            <person name="Wu X."/>
            <person name="Wang H."/>
            <person name="Liu C."/>
            <person name="Fang Y."/>
            <person name="Rustenholz C."/>
            <person name="Cheng Z."/>
            <person name="Xiao H."/>
            <person name="Zhou Y."/>
        </authorList>
    </citation>
    <scope>NUCLEOTIDE SEQUENCE [LARGE SCALE GENOMIC DNA]</scope>
    <source>
        <strain evidence="3">cv. Pinot noir / PN40024</strain>
        <tissue evidence="2">Leaf</tissue>
    </source>
</reference>
<proteinExistence type="predicted"/>
<protein>
    <submittedName>
        <fullName evidence="2">Uncharacterized protein</fullName>
    </submittedName>
</protein>
<keyword evidence="3" id="KW-1185">Reference proteome</keyword>
<accession>A0ABY9BY91</accession>
<evidence type="ECO:0000313" key="3">
    <source>
        <dbReference type="Proteomes" id="UP001227230"/>
    </source>
</evidence>
<evidence type="ECO:0000256" key="1">
    <source>
        <dbReference type="SAM" id="MobiDB-lite"/>
    </source>
</evidence>
<evidence type="ECO:0000313" key="2">
    <source>
        <dbReference type="EMBL" id="WJZ87760.1"/>
    </source>
</evidence>
<gene>
    <name evidence="2" type="ORF">VitviT2T_007114</name>
</gene>
<dbReference type="Proteomes" id="UP001227230">
    <property type="component" value="Chromosome 5"/>
</dbReference>
<sequence length="109" mass="11760">MATSFSFMLNKFHKDSRSVEASAVSGAGMEEPFKDIKLRSLMIGSSAHVVPTSIDSSLPPSSSVGPLSSEKSTPNLHAEDFKFNPNIKGFIPPQMPPVMFNPQTTSISF</sequence>